<proteinExistence type="predicted"/>
<keyword evidence="2" id="KW-1185">Reference proteome</keyword>
<evidence type="ECO:0000313" key="1">
    <source>
        <dbReference type="EMBL" id="RYQ98316.1"/>
    </source>
</evidence>
<sequence>MPQPLPSVCIFVNMLIPTRRFVLQEPHWSAYKYLFELVGALKHVVVTRKPSWFSQFQETENRARVSALRSRTKKRKGRKSNS</sequence>
<evidence type="ECO:0000313" key="2">
    <source>
        <dbReference type="Proteomes" id="UP000289738"/>
    </source>
</evidence>
<dbReference type="AlphaFoldDB" id="A0A444Y8Y8"/>
<dbReference type="Proteomes" id="UP000289738">
    <property type="component" value="Chromosome B08"/>
</dbReference>
<name>A0A444Y8Y8_ARAHY</name>
<organism evidence="1 2">
    <name type="scientific">Arachis hypogaea</name>
    <name type="common">Peanut</name>
    <dbReference type="NCBI Taxonomy" id="3818"/>
    <lineage>
        <taxon>Eukaryota</taxon>
        <taxon>Viridiplantae</taxon>
        <taxon>Streptophyta</taxon>
        <taxon>Embryophyta</taxon>
        <taxon>Tracheophyta</taxon>
        <taxon>Spermatophyta</taxon>
        <taxon>Magnoliopsida</taxon>
        <taxon>eudicotyledons</taxon>
        <taxon>Gunneridae</taxon>
        <taxon>Pentapetalae</taxon>
        <taxon>rosids</taxon>
        <taxon>fabids</taxon>
        <taxon>Fabales</taxon>
        <taxon>Fabaceae</taxon>
        <taxon>Papilionoideae</taxon>
        <taxon>50 kb inversion clade</taxon>
        <taxon>dalbergioids sensu lato</taxon>
        <taxon>Dalbergieae</taxon>
        <taxon>Pterocarpus clade</taxon>
        <taxon>Arachis</taxon>
    </lineage>
</organism>
<reference evidence="1 2" key="1">
    <citation type="submission" date="2019-01" db="EMBL/GenBank/DDBJ databases">
        <title>Sequencing of cultivated peanut Arachis hypogaea provides insights into genome evolution and oil improvement.</title>
        <authorList>
            <person name="Chen X."/>
        </authorList>
    </citation>
    <scope>NUCLEOTIDE SEQUENCE [LARGE SCALE GENOMIC DNA]</scope>
    <source>
        <strain evidence="2">cv. Fuhuasheng</strain>
        <tissue evidence="1">Leaves</tissue>
    </source>
</reference>
<accession>A0A444Y8Y8</accession>
<comment type="caution">
    <text evidence="1">The sequence shown here is derived from an EMBL/GenBank/DDBJ whole genome shotgun (WGS) entry which is preliminary data.</text>
</comment>
<dbReference type="EMBL" id="SDMP01000018">
    <property type="protein sequence ID" value="RYQ98316.1"/>
    <property type="molecule type" value="Genomic_DNA"/>
</dbReference>
<protein>
    <submittedName>
        <fullName evidence="1">Uncharacterized protein</fullName>
    </submittedName>
</protein>
<gene>
    <name evidence="1" type="ORF">Ahy_B08g094365</name>
</gene>